<evidence type="ECO:0000313" key="5">
    <source>
        <dbReference type="Proteomes" id="UP000007798"/>
    </source>
</evidence>
<dbReference type="STRING" id="7260.B4MKQ8"/>
<reference evidence="4 5" key="1">
    <citation type="journal article" date="2007" name="Nature">
        <title>Evolution of genes and genomes on the Drosophila phylogeny.</title>
        <authorList>
            <consortium name="Drosophila 12 Genomes Consortium"/>
            <person name="Clark A.G."/>
            <person name="Eisen M.B."/>
            <person name="Smith D.R."/>
            <person name="Bergman C.M."/>
            <person name="Oliver B."/>
            <person name="Markow T.A."/>
            <person name="Kaufman T.C."/>
            <person name="Kellis M."/>
            <person name="Gelbart W."/>
            <person name="Iyer V.N."/>
            <person name="Pollard D.A."/>
            <person name="Sackton T.B."/>
            <person name="Larracuente A.M."/>
            <person name="Singh N.D."/>
            <person name="Abad J.P."/>
            <person name="Abt D.N."/>
            <person name="Adryan B."/>
            <person name="Aguade M."/>
            <person name="Akashi H."/>
            <person name="Anderson W.W."/>
            <person name="Aquadro C.F."/>
            <person name="Ardell D.H."/>
            <person name="Arguello R."/>
            <person name="Artieri C.G."/>
            <person name="Barbash D.A."/>
            <person name="Barker D."/>
            <person name="Barsanti P."/>
            <person name="Batterham P."/>
            <person name="Batzoglou S."/>
            <person name="Begun D."/>
            <person name="Bhutkar A."/>
            <person name="Blanco E."/>
            <person name="Bosak S.A."/>
            <person name="Bradley R.K."/>
            <person name="Brand A.D."/>
            <person name="Brent M.R."/>
            <person name="Brooks A.N."/>
            <person name="Brown R.H."/>
            <person name="Butlin R.K."/>
            <person name="Caggese C."/>
            <person name="Calvi B.R."/>
            <person name="Bernardo de Carvalho A."/>
            <person name="Caspi A."/>
            <person name="Castrezana S."/>
            <person name="Celniker S.E."/>
            <person name="Chang J.L."/>
            <person name="Chapple C."/>
            <person name="Chatterji S."/>
            <person name="Chinwalla A."/>
            <person name="Civetta A."/>
            <person name="Clifton S.W."/>
            <person name="Comeron J.M."/>
            <person name="Costello J.C."/>
            <person name="Coyne J.A."/>
            <person name="Daub J."/>
            <person name="David R.G."/>
            <person name="Delcher A.L."/>
            <person name="Delehaunty K."/>
            <person name="Do C.B."/>
            <person name="Ebling H."/>
            <person name="Edwards K."/>
            <person name="Eickbush T."/>
            <person name="Evans J.D."/>
            <person name="Filipski A."/>
            <person name="Findeiss S."/>
            <person name="Freyhult E."/>
            <person name="Fulton L."/>
            <person name="Fulton R."/>
            <person name="Garcia A.C."/>
            <person name="Gardiner A."/>
            <person name="Garfield D.A."/>
            <person name="Garvin B.E."/>
            <person name="Gibson G."/>
            <person name="Gilbert D."/>
            <person name="Gnerre S."/>
            <person name="Godfrey J."/>
            <person name="Good R."/>
            <person name="Gotea V."/>
            <person name="Gravely B."/>
            <person name="Greenberg A.J."/>
            <person name="Griffiths-Jones S."/>
            <person name="Gross S."/>
            <person name="Guigo R."/>
            <person name="Gustafson E.A."/>
            <person name="Haerty W."/>
            <person name="Hahn M.W."/>
            <person name="Halligan D.L."/>
            <person name="Halpern A.L."/>
            <person name="Halter G.M."/>
            <person name="Han M.V."/>
            <person name="Heger A."/>
            <person name="Hillier L."/>
            <person name="Hinrichs A.S."/>
            <person name="Holmes I."/>
            <person name="Hoskins R.A."/>
            <person name="Hubisz M.J."/>
            <person name="Hultmark D."/>
            <person name="Huntley M.A."/>
            <person name="Jaffe D.B."/>
            <person name="Jagadeeshan S."/>
            <person name="Jeck W.R."/>
            <person name="Johnson J."/>
            <person name="Jones C.D."/>
            <person name="Jordan W.C."/>
            <person name="Karpen G.H."/>
            <person name="Kataoka E."/>
            <person name="Keightley P.D."/>
            <person name="Kheradpour P."/>
            <person name="Kirkness E.F."/>
            <person name="Koerich L.B."/>
            <person name="Kristiansen K."/>
            <person name="Kudrna D."/>
            <person name="Kulathinal R.J."/>
            <person name="Kumar S."/>
            <person name="Kwok R."/>
            <person name="Lander E."/>
            <person name="Langley C.H."/>
            <person name="Lapoint R."/>
            <person name="Lazzaro B.P."/>
            <person name="Lee S.J."/>
            <person name="Levesque L."/>
            <person name="Li R."/>
            <person name="Lin C.F."/>
            <person name="Lin M.F."/>
            <person name="Lindblad-Toh K."/>
            <person name="Llopart A."/>
            <person name="Long M."/>
            <person name="Low L."/>
            <person name="Lozovsky E."/>
            <person name="Lu J."/>
            <person name="Luo M."/>
            <person name="Machado C.A."/>
            <person name="Makalowski W."/>
            <person name="Marzo M."/>
            <person name="Matsuda M."/>
            <person name="Matzkin L."/>
            <person name="McAllister B."/>
            <person name="McBride C.S."/>
            <person name="McKernan B."/>
            <person name="McKernan K."/>
            <person name="Mendez-Lago M."/>
            <person name="Minx P."/>
            <person name="Mollenhauer M.U."/>
            <person name="Montooth K."/>
            <person name="Mount S.M."/>
            <person name="Mu X."/>
            <person name="Myers E."/>
            <person name="Negre B."/>
            <person name="Newfeld S."/>
            <person name="Nielsen R."/>
            <person name="Noor M.A."/>
            <person name="O'Grady P."/>
            <person name="Pachter L."/>
            <person name="Papaceit M."/>
            <person name="Parisi M.J."/>
            <person name="Parisi M."/>
            <person name="Parts L."/>
            <person name="Pedersen J.S."/>
            <person name="Pesole G."/>
            <person name="Phillippy A.M."/>
            <person name="Ponting C.P."/>
            <person name="Pop M."/>
            <person name="Porcelli D."/>
            <person name="Powell J.R."/>
            <person name="Prohaska S."/>
            <person name="Pruitt K."/>
            <person name="Puig M."/>
            <person name="Quesneville H."/>
            <person name="Ram K.R."/>
            <person name="Rand D."/>
            <person name="Rasmussen M.D."/>
            <person name="Reed L.K."/>
            <person name="Reenan R."/>
            <person name="Reily A."/>
            <person name="Remington K.A."/>
            <person name="Rieger T.T."/>
            <person name="Ritchie M.G."/>
            <person name="Robin C."/>
            <person name="Rogers Y.H."/>
            <person name="Rohde C."/>
            <person name="Rozas J."/>
            <person name="Rubenfield M.J."/>
            <person name="Ruiz A."/>
            <person name="Russo S."/>
            <person name="Salzberg S.L."/>
            <person name="Sanchez-Gracia A."/>
            <person name="Saranga D.J."/>
            <person name="Sato H."/>
            <person name="Schaeffer S.W."/>
            <person name="Schatz M.C."/>
            <person name="Schlenke T."/>
            <person name="Schwartz R."/>
            <person name="Segarra C."/>
            <person name="Singh R.S."/>
            <person name="Sirot L."/>
            <person name="Sirota M."/>
            <person name="Sisneros N.B."/>
            <person name="Smith C.D."/>
            <person name="Smith T.F."/>
            <person name="Spieth J."/>
            <person name="Stage D.E."/>
            <person name="Stark A."/>
            <person name="Stephan W."/>
            <person name="Strausberg R.L."/>
            <person name="Strempel S."/>
            <person name="Sturgill D."/>
            <person name="Sutton G."/>
            <person name="Sutton G.G."/>
            <person name="Tao W."/>
            <person name="Teichmann S."/>
            <person name="Tobari Y.N."/>
            <person name="Tomimura Y."/>
            <person name="Tsolas J.M."/>
            <person name="Valente V.L."/>
            <person name="Venter E."/>
            <person name="Venter J.C."/>
            <person name="Vicario S."/>
            <person name="Vieira F.G."/>
            <person name="Vilella A.J."/>
            <person name="Villasante A."/>
            <person name="Walenz B."/>
            <person name="Wang J."/>
            <person name="Wasserman M."/>
            <person name="Watts T."/>
            <person name="Wilson D."/>
            <person name="Wilson R.K."/>
            <person name="Wing R.A."/>
            <person name="Wolfner M.F."/>
            <person name="Wong A."/>
            <person name="Wong G.K."/>
            <person name="Wu C.I."/>
            <person name="Wu G."/>
            <person name="Yamamoto D."/>
            <person name="Yang H.P."/>
            <person name="Yang S.P."/>
            <person name="Yorke J.A."/>
            <person name="Yoshida K."/>
            <person name="Zdobnov E."/>
            <person name="Zhang P."/>
            <person name="Zhang Y."/>
            <person name="Zimin A.V."/>
            <person name="Baldwin J."/>
            <person name="Abdouelleil A."/>
            <person name="Abdulkadir J."/>
            <person name="Abebe A."/>
            <person name="Abera B."/>
            <person name="Abreu J."/>
            <person name="Acer S.C."/>
            <person name="Aftuck L."/>
            <person name="Alexander A."/>
            <person name="An P."/>
            <person name="Anderson E."/>
            <person name="Anderson S."/>
            <person name="Arachi H."/>
            <person name="Azer M."/>
            <person name="Bachantsang P."/>
            <person name="Barry A."/>
            <person name="Bayul T."/>
            <person name="Berlin A."/>
            <person name="Bessette D."/>
            <person name="Bloom T."/>
            <person name="Blye J."/>
            <person name="Boguslavskiy L."/>
            <person name="Bonnet C."/>
            <person name="Boukhgalter B."/>
            <person name="Bourzgui I."/>
            <person name="Brown A."/>
            <person name="Cahill P."/>
            <person name="Channer S."/>
            <person name="Cheshatsang Y."/>
            <person name="Chuda L."/>
            <person name="Citroen M."/>
            <person name="Collymore A."/>
            <person name="Cooke P."/>
            <person name="Costello M."/>
            <person name="D'Aco K."/>
            <person name="Daza R."/>
            <person name="De Haan G."/>
            <person name="DeGray S."/>
            <person name="DeMaso C."/>
            <person name="Dhargay N."/>
            <person name="Dooley K."/>
            <person name="Dooley E."/>
            <person name="Doricent M."/>
            <person name="Dorje P."/>
            <person name="Dorjee K."/>
            <person name="Dupes A."/>
            <person name="Elong R."/>
            <person name="Falk J."/>
            <person name="Farina A."/>
            <person name="Faro S."/>
            <person name="Ferguson D."/>
            <person name="Fisher S."/>
            <person name="Foley C.D."/>
            <person name="Franke A."/>
            <person name="Friedrich D."/>
            <person name="Gadbois L."/>
            <person name="Gearin G."/>
            <person name="Gearin C.R."/>
            <person name="Giannoukos G."/>
            <person name="Goode T."/>
            <person name="Graham J."/>
            <person name="Grandbois E."/>
            <person name="Grewal S."/>
            <person name="Gyaltsen K."/>
            <person name="Hafez N."/>
            <person name="Hagos B."/>
            <person name="Hall J."/>
            <person name="Henson C."/>
            <person name="Hollinger A."/>
            <person name="Honan T."/>
            <person name="Huard M.D."/>
            <person name="Hughes L."/>
            <person name="Hurhula B."/>
            <person name="Husby M.E."/>
            <person name="Kamat A."/>
            <person name="Kanga B."/>
            <person name="Kashin S."/>
            <person name="Khazanovich D."/>
            <person name="Kisner P."/>
            <person name="Lance K."/>
            <person name="Lara M."/>
            <person name="Lee W."/>
            <person name="Lennon N."/>
            <person name="Letendre F."/>
            <person name="LeVine R."/>
            <person name="Lipovsky A."/>
            <person name="Liu X."/>
            <person name="Liu J."/>
            <person name="Liu S."/>
            <person name="Lokyitsang T."/>
            <person name="Lokyitsang Y."/>
            <person name="Lubonja R."/>
            <person name="Lui A."/>
            <person name="MacDonald P."/>
            <person name="Magnisalis V."/>
            <person name="Maru K."/>
            <person name="Matthews C."/>
            <person name="McCusker W."/>
            <person name="McDonough S."/>
            <person name="Mehta T."/>
            <person name="Meldrim J."/>
            <person name="Meneus L."/>
            <person name="Mihai O."/>
            <person name="Mihalev A."/>
            <person name="Mihova T."/>
            <person name="Mittelman R."/>
            <person name="Mlenga V."/>
            <person name="Montmayeur A."/>
            <person name="Mulrain L."/>
            <person name="Navidi A."/>
            <person name="Naylor J."/>
            <person name="Negash T."/>
            <person name="Nguyen T."/>
            <person name="Nguyen N."/>
            <person name="Nicol R."/>
            <person name="Norbu C."/>
            <person name="Norbu N."/>
            <person name="Novod N."/>
            <person name="O'Neill B."/>
            <person name="Osman S."/>
            <person name="Markiewicz E."/>
            <person name="Oyono O.L."/>
            <person name="Patti C."/>
            <person name="Phunkhang P."/>
            <person name="Pierre F."/>
            <person name="Priest M."/>
            <person name="Raghuraman S."/>
            <person name="Rege F."/>
            <person name="Reyes R."/>
            <person name="Rise C."/>
            <person name="Rogov P."/>
            <person name="Ross K."/>
            <person name="Ryan E."/>
            <person name="Settipalli S."/>
            <person name="Shea T."/>
            <person name="Sherpa N."/>
            <person name="Shi L."/>
            <person name="Shih D."/>
            <person name="Sparrow T."/>
            <person name="Spaulding J."/>
            <person name="Stalker J."/>
            <person name="Stange-Thomann N."/>
            <person name="Stavropoulos S."/>
            <person name="Stone C."/>
            <person name="Strader C."/>
            <person name="Tesfaye S."/>
            <person name="Thomson T."/>
            <person name="Thoulutsang Y."/>
            <person name="Thoulutsang D."/>
            <person name="Topham K."/>
            <person name="Topping I."/>
            <person name="Tsamla T."/>
            <person name="Vassiliev H."/>
            <person name="Vo A."/>
            <person name="Wangchuk T."/>
            <person name="Wangdi T."/>
            <person name="Weiand M."/>
            <person name="Wilkinson J."/>
            <person name="Wilson A."/>
            <person name="Yadav S."/>
            <person name="Young G."/>
            <person name="Yu Q."/>
            <person name="Zembek L."/>
            <person name="Zhong D."/>
            <person name="Zimmer A."/>
            <person name="Zwirko Z."/>
            <person name="Jaffe D.B."/>
            <person name="Alvarez P."/>
            <person name="Brockman W."/>
            <person name="Butler J."/>
            <person name="Chin C."/>
            <person name="Gnerre S."/>
            <person name="Grabherr M."/>
            <person name="Kleber M."/>
            <person name="Mauceli E."/>
            <person name="MacCallum I."/>
        </authorList>
    </citation>
    <scope>NUCLEOTIDE SEQUENCE [LARGE SCALE GENOMIC DNA]</scope>
    <source>
        <strain evidence="5">Tucson 14030-0811.24</strain>
    </source>
</reference>
<dbReference type="GO" id="GO:0003723">
    <property type="term" value="F:RNA binding"/>
    <property type="evidence" value="ECO:0007669"/>
    <property type="project" value="UniProtKB-UniRule"/>
</dbReference>
<dbReference type="InterPro" id="IPR012677">
    <property type="entry name" value="Nucleotide-bd_a/b_plait_sf"/>
</dbReference>
<name>B4MKQ8_DROWI</name>
<evidence type="ECO:0000313" key="4">
    <source>
        <dbReference type="EMBL" id="EDW72764.2"/>
    </source>
</evidence>
<dbReference type="Gene3D" id="3.30.70.330">
    <property type="match status" value="2"/>
</dbReference>
<accession>B4MKQ8</accession>
<proteinExistence type="predicted"/>
<dbReference type="HOGENOM" id="CLU_078619_0_0_1"/>
<dbReference type="eggNOG" id="KOG0117">
    <property type="taxonomic scope" value="Eukaryota"/>
</dbReference>
<gene>
    <name evidence="4" type="primary">Dwil\GK17182</name>
    <name evidence="4" type="ORF">Dwil_GK17182</name>
</gene>
<dbReference type="InterPro" id="IPR035979">
    <property type="entry name" value="RBD_domain_sf"/>
</dbReference>
<feature type="domain" description="RRM" evidence="3">
    <location>
        <begin position="37"/>
        <end position="115"/>
    </location>
</feature>
<evidence type="ECO:0000256" key="1">
    <source>
        <dbReference type="ARBA" id="ARBA00022884"/>
    </source>
</evidence>
<dbReference type="Pfam" id="PF00076">
    <property type="entry name" value="RRM_1"/>
    <property type="match status" value="1"/>
</dbReference>
<dbReference type="SMART" id="SM00360">
    <property type="entry name" value="RRM"/>
    <property type="match status" value="1"/>
</dbReference>
<evidence type="ECO:0000259" key="3">
    <source>
        <dbReference type="PROSITE" id="PS50102"/>
    </source>
</evidence>
<organism evidence="4 5">
    <name type="scientific">Drosophila willistoni</name>
    <name type="common">Fruit fly</name>
    <dbReference type="NCBI Taxonomy" id="7260"/>
    <lineage>
        <taxon>Eukaryota</taxon>
        <taxon>Metazoa</taxon>
        <taxon>Ecdysozoa</taxon>
        <taxon>Arthropoda</taxon>
        <taxon>Hexapoda</taxon>
        <taxon>Insecta</taxon>
        <taxon>Pterygota</taxon>
        <taxon>Neoptera</taxon>
        <taxon>Endopterygota</taxon>
        <taxon>Diptera</taxon>
        <taxon>Brachycera</taxon>
        <taxon>Muscomorpha</taxon>
        <taxon>Ephydroidea</taxon>
        <taxon>Drosophilidae</taxon>
        <taxon>Drosophila</taxon>
        <taxon>Sophophora</taxon>
    </lineage>
</organism>
<dbReference type="SUPFAM" id="SSF54928">
    <property type="entry name" value="RNA-binding domain, RBD"/>
    <property type="match status" value="1"/>
</dbReference>
<keyword evidence="5" id="KW-1185">Reference proteome</keyword>
<dbReference type="InterPro" id="IPR000504">
    <property type="entry name" value="RRM_dom"/>
</dbReference>
<dbReference type="EMBL" id="CH963847">
    <property type="protein sequence ID" value="EDW72764.2"/>
    <property type="molecule type" value="Genomic_DNA"/>
</dbReference>
<evidence type="ECO:0000256" key="2">
    <source>
        <dbReference type="PROSITE-ProRule" id="PRU00176"/>
    </source>
</evidence>
<dbReference type="OrthoDB" id="3800936at2759"/>
<sequence>METGQSYKTTQSHGTILVETCKTLDEYRINSLRSGEGELFLKGIHSLCTPEKIMEVATHFGEIFQMRYKIDYYGRGRGFAYLQYIDITSSALALNSLSNRFLQNGLNVTVRVSKNIRELSLHGINTLAPQEVYQQLQKLFEFEKLTIYGYSPDCYQYNIRFENNAAACLAHLSLRTHIATDAASASAPRRYVAASFS</sequence>
<keyword evidence="1 2" id="KW-0694">RNA-binding</keyword>
<dbReference type="InParanoid" id="B4MKQ8"/>
<protein>
    <recommendedName>
        <fullName evidence="3">RRM domain-containing protein</fullName>
    </recommendedName>
</protein>
<dbReference type="SMR" id="B4MKQ8"/>
<dbReference type="PROSITE" id="PS50102">
    <property type="entry name" value="RRM"/>
    <property type="match status" value="1"/>
</dbReference>
<dbReference type="Proteomes" id="UP000007798">
    <property type="component" value="Unassembled WGS sequence"/>
</dbReference>
<dbReference type="AlphaFoldDB" id="B4MKQ8"/>